<dbReference type="Proteomes" id="UP000244855">
    <property type="component" value="Unassembled WGS sequence"/>
</dbReference>
<feature type="compositionally biased region" description="Basic residues" evidence="1">
    <location>
        <begin position="16"/>
        <end position="26"/>
    </location>
</feature>
<name>A0A2V1D6M8_9PLEO</name>
<keyword evidence="3" id="KW-1185">Reference proteome</keyword>
<proteinExistence type="predicted"/>
<evidence type="ECO:0000313" key="3">
    <source>
        <dbReference type="Proteomes" id="UP000244855"/>
    </source>
</evidence>
<organism evidence="2 3">
    <name type="scientific">Periconia macrospinosa</name>
    <dbReference type="NCBI Taxonomy" id="97972"/>
    <lineage>
        <taxon>Eukaryota</taxon>
        <taxon>Fungi</taxon>
        <taxon>Dikarya</taxon>
        <taxon>Ascomycota</taxon>
        <taxon>Pezizomycotina</taxon>
        <taxon>Dothideomycetes</taxon>
        <taxon>Pleosporomycetidae</taxon>
        <taxon>Pleosporales</taxon>
        <taxon>Massarineae</taxon>
        <taxon>Periconiaceae</taxon>
        <taxon>Periconia</taxon>
    </lineage>
</organism>
<evidence type="ECO:0000313" key="2">
    <source>
        <dbReference type="EMBL" id="PVH93705.1"/>
    </source>
</evidence>
<dbReference type="AlphaFoldDB" id="A0A2V1D6M8"/>
<sequence>MPPKSSKPKAGEASSHCKKPRQNAVRHKVESDSEDSVLIQDILGPAPEKESPVCETCAEGEHNCSEALGEEPKNLLEYAYHRGILVEHYKGHGWKATNADVDRYHGVDVGTKDKYQYPSYPQNYGPLNNAPSVQPYTQGNGYMAQPAYDNSNATRSVVPQRRYVPTGQFITASMPPLPRDNCPPRARDRSLQFRQSNGFTISLKNFGVGEDAWLV</sequence>
<dbReference type="EMBL" id="KZ805573">
    <property type="protein sequence ID" value="PVH93705.1"/>
    <property type="molecule type" value="Genomic_DNA"/>
</dbReference>
<accession>A0A2V1D6M8</accession>
<evidence type="ECO:0000256" key="1">
    <source>
        <dbReference type="SAM" id="MobiDB-lite"/>
    </source>
</evidence>
<gene>
    <name evidence="2" type="ORF">DM02DRAFT_661714</name>
</gene>
<reference evidence="2 3" key="1">
    <citation type="journal article" date="2018" name="Sci. Rep.">
        <title>Comparative genomics provides insights into the lifestyle and reveals functional heterogeneity of dark septate endophytic fungi.</title>
        <authorList>
            <person name="Knapp D.G."/>
            <person name="Nemeth J.B."/>
            <person name="Barry K."/>
            <person name="Hainaut M."/>
            <person name="Henrissat B."/>
            <person name="Johnson J."/>
            <person name="Kuo A."/>
            <person name="Lim J.H.P."/>
            <person name="Lipzen A."/>
            <person name="Nolan M."/>
            <person name="Ohm R.A."/>
            <person name="Tamas L."/>
            <person name="Grigoriev I.V."/>
            <person name="Spatafora J.W."/>
            <person name="Nagy L.G."/>
            <person name="Kovacs G.M."/>
        </authorList>
    </citation>
    <scope>NUCLEOTIDE SEQUENCE [LARGE SCALE GENOMIC DNA]</scope>
    <source>
        <strain evidence="2 3">DSE2036</strain>
    </source>
</reference>
<protein>
    <submittedName>
        <fullName evidence="2">Uncharacterized protein</fullName>
    </submittedName>
</protein>
<feature type="region of interest" description="Disordered" evidence="1">
    <location>
        <begin position="1"/>
        <end position="36"/>
    </location>
</feature>